<dbReference type="Gene3D" id="3.40.50.1980">
    <property type="entry name" value="Nitrogenase molybdenum iron protein domain"/>
    <property type="match status" value="2"/>
</dbReference>
<dbReference type="InterPro" id="IPR006129">
    <property type="entry name" value="AdhesinB"/>
</dbReference>
<evidence type="ECO:0000256" key="4">
    <source>
        <dbReference type="ARBA" id="ARBA00022723"/>
    </source>
</evidence>
<evidence type="ECO:0000256" key="5">
    <source>
        <dbReference type="ARBA" id="ARBA00022729"/>
    </source>
</evidence>
<comment type="similarity">
    <text evidence="2 6">Belongs to the bacterial solute-binding protein 9 family.</text>
</comment>
<evidence type="ECO:0000313" key="8">
    <source>
        <dbReference type="Proteomes" id="UP000293433"/>
    </source>
</evidence>
<dbReference type="GO" id="GO:0007155">
    <property type="term" value="P:cell adhesion"/>
    <property type="evidence" value="ECO:0007669"/>
    <property type="project" value="InterPro"/>
</dbReference>
<dbReference type="PROSITE" id="PS51318">
    <property type="entry name" value="TAT"/>
    <property type="match status" value="1"/>
</dbReference>
<comment type="caution">
    <text evidence="7">The sequence shown here is derived from an EMBL/GenBank/DDBJ whole genome shotgun (WGS) entry which is preliminary data.</text>
</comment>
<dbReference type="GO" id="GO:0046872">
    <property type="term" value="F:metal ion binding"/>
    <property type="evidence" value="ECO:0007669"/>
    <property type="project" value="UniProtKB-KW"/>
</dbReference>
<keyword evidence="4" id="KW-0479">Metal-binding</keyword>
<evidence type="ECO:0000256" key="1">
    <source>
        <dbReference type="ARBA" id="ARBA00004196"/>
    </source>
</evidence>
<dbReference type="PANTHER" id="PTHR42953">
    <property type="entry name" value="HIGH-AFFINITY ZINC UPTAKE SYSTEM PROTEIN ZNUA-RELATED"/>
    <property type="match status" value="1"/>
</dbReference>
<dbReference type="PRINTS" id="PR00690">
    <property type="entry name" value="ADHESNFAMILY"/>
</dbReference>
<dbReference type="InterPro" id="IPR006127">
    <property type="entry name" value="ZnuA-like"/>
</dbReference>
<reference evidence="7 8" key="1">
    <citation type="submission" date="2019-02" db="EMBL/GenBank/DDBJ databases">
        <title>Genomic Encyclopedia of Type Strains, Phase IV (KMG-IV): sequencing the most valuable type-strain genomes for metagenomic binning, comparative biology and taxonomic classification.</title>
        <authorList>
            <person name="Goeker M."/>
        </authorList>
    </citation>
    <scope>NUCLEOTIDE SEQUENCE [LARGE SCALE GENOMIC DNA]</scope>
    <source>
        <strain evidence="7 8">DSM 10617</strain>
    </source>
</reference>
<accession>A0A4Q7LG84</accession>
<dbReference type="InterPro" id="IPR006128">
    <property type="entry name" value="Lipoprotein_PsaA-like"/>
</dbReference>
<dbReference type="PANTHER" id="PTHR42953:SF1">
    <property type="entry name" value="METAL-BINDING PROTEIN HI_0362-RELATED"/>
    <property type="match status" value="1"/>
</dbReference>
<dbReference type="SUPFAM" id="SSF53807">
    <property type="entry name" value="Helical backbone' metal receptor"/>
    <property type="match status" value="1"/>
</dbReference>
<evidence type="ECO:0000256" key="3">
    <source>
        <dbReference type="ARBA" id="ARBA00022448"/>
    </source>
</evidence>
<evidence type="ECO:0000256" key="2">
    <source>
        <dbReference type="ARBA" id="ARBA00011028"/>
    </source>
</evidence>
<dbReference type="GO" id="GO:0030313">
    <property type="term" value="C:cell envelope"/>
    <property type="evidence" value="ECO:0007669"/>
    <property type="project" value="UniProtKB-SubCell"/>
</dbReference>
<dbReference type="AlphaFoldDB" id="A0A4Q7LG84"/>
<dbReference type="InterPro" id="IPR050492">
    <property type="entry name" value="Bact_metal-bind_prot9"/>
</dbReference>
<dbReference type="Pfam" id="PF01297">
    <property type="entry name" value="ZnuA"/>
    <property type="match status" value="1"/>
</dbReference>
<dbReference type="InterPro" id="IPR006311">
    <property type="entry name" value="TAT_signal"/>
</dbReference>
<dbReference type="RefSeq" id="WP_130482674.1">
    <property type="nucleotide sequence ID" value="NZ_SGWV01000010.1"/>
</dbReference>
<protein>
    <submittedName>
        <fullName evidence="7">Zinc/manganese transport system substrate-binding protein</fullName>
    </submittedName>
</protein>
<keyword evidence="5" id="KW-0732">Signal</keyword>
<dbReference type="PRINTS" id="PR00691">
    <property type="entry name" value="ADHESINB"/>
</dbReference>
<keyword evidence="8" id="KW-1185">Reference proteome</keyword>
<dbReference type="Proteomes" id="UP000293433">
    <property type="component" value="Unassembled WGS sequence"/>
</dbReference>
<comment type="subcellular location">
    <subcellularLocation>
        <location evidence="1">Cell envelope</location>
    </subcellularLocation>
</comment>
<proteinExistence type="inferred from homology"/>
<organism evidence="7 8">
    <name type="scientific">Sphaerotilus mobilis</name>
    <dbReference type="NCBI Taxonomy" id="47994"/>
    <lineage>
        <taxon>Bacteria</taxon>
        <taxon>Pseudomonadati</taxon>
        <taxon>Pseudomonadota</taxon>
        <taxon>Betaproteobacteria</taxon>
        <taxon>Burkholderiales</taxon>
        <taxon>Sphaerotilaceae</taxon>
        <taxon>Sphaerotilus</taxon>
    </lineage>
</organism>
<dbReference type="EMBL" id="SGWV01000010">
    <property type="protein sequence ID" value="RZS53214.1"/>
    <property type="molecule type" value="Genomic_DNA"/>
</dbReference>
<dbReference type="GO" id="GO:0030001">
    <property type="term" value="P:metal ion transport"/>
    <property type="evidence" value="ECO:0007669"/>
    <property type="project" value="InterPro"/>
</dbReference>
<keyword evidence="3 6" id="KW-0813">Transport</keyword>
<dbReference type="OrthoDB" id="9793396at2"/>
<sequence>MTAGRTAGPSRRAYLGGLAAQVALASLVASGVTPISRAATPAPLPNRPLRLVASFSILADLLRQLAPPDAEVHALVGPEADTHAHAPTPADARWLAQADLLVANGLGFEAWLPRLREAAAAALPMVSAADAIEPLRRGALPDPHLWHDPARVRQVAQLLSLTLQRRIPAQAGLLRERLADFLMRLDRVDADARARLTRLPDDQRRFYTPHGGYAYLAAAYGLDMVTPMASTGADLEPSAAAVARLVTLLRKTGVRAVFVDALRDERLMRQIAQDSGAVVARSRLHGDALTRPGGEADSWLALMAHNTRALADALRGPSRT</sequence>
<evidence type="ECO:0000313" key="7">
    <source>
        <dbReference type="EMBL" id="RZS53214.1"/>
    </source>
</evidence>
<evidence type="ECO:0000256" key="6">
    <source>
        <dbReference type="RuleBase" id="RU003512"/>
    </source>
</evidence>
<gene>
    <name evidence="7" type="ORF">EV685_2841</name>
</gene>
<name>A0A4Q7LG84_9BURK</name>